<evidence type="ECO:0000313" key="3">
    <source>
        <dbReference type="EMBL" id="CAH9050585.1"/>
    </source>
</evidence>
<organism evidence="3 5">
    <name type="scientific">Pseudoalteromonas holothuriae</name>
    <dbReference type="NCBI Taxonomy" id="2963714"/>
    <lineage>
        <taxon>Bacteria</taxon>
        <taxon>Pseudomonadati</taxon>
        <taxon>Pseudomonadota</taxon>
        <taxon>Gammaproteobacteria</taxon>
        <taxon>Alteromonadales</taxon>
        <taxon>Pseudoalteromonadaceae</taxon>
        <taxon>Pseudoalteromonas</taxon>
    </lineage>
</organism>
<proteinExistence type="inferred from homology"/>
<evidence type="ECO:0000256" key="1">
    <source>
        <dbReference type="ARBA" id="ARBA00008270"/>
    </source>
</evidence>
<dbReference type="Proteomes" id="UP001152467">
    <property type="component" value="Unassembled WGS sequence"/>
</dbReference>
<name>A0A9W4QS61_9GAMM</name>
<dbReference type="SUPFAM" id="SSF54506">
    <property type="entry name" value="Diaminopimelate epimerase-like"/>
    <property type="match status" value="1"/>
</dbReference>
<dbReference type="GO" id="GO:0005737">
    <property type="term" value="C:cytoplasm"/>
    <property type="evidence" value="ECO:0007669"/>
    <property type="project" value="TreeGrafter"/>
</dbReference>
<protein>
    <recommendedName>
        <fullName evidence="7">Phenazine biosynthesis protein PhzF</fullName>
    </recommendedName>
</protein>
<reference evidence="3 6" key="1">
    <citation type="submission" date="2022-07" db="EMBL/GenBank/DDBJ databases">
        <authorList>
            <person name="Criscuolo A."/>
        </authorList>
    </citation>
    <scope>NUCLEOTIDE SEQUENCE</scope>
    <source>
        <strain evidence="6">CIP 111951</strain>
        <strain evidence="3">CIP111854</strain>
        <strain evidence="4">CIP111951</strain>
    </source>
</reference>
<keyword evidence="2" id="KW-0413">Isomerase</keyword>
<evidence type="ECO:0000313" key="6">
    <source>
        <dbReference type="Proteomes" id="UP001152485"/>
    </source>
</evidence>
<evidence type="ECO:0008006" key="7">
    <source>
        <dbReference type="Google" id="ProtNLM"/>
    </source>
</evidence>
<dbReference type="EMBL" id="CAMAPD010000009">
    <property type="protein sequence ID" value="CAH9059579.1"/>
    <property type="molecule type" value="Genomic_DNA"/>
</dbReference>
<dbReference type="InterPro" id="IPR003719">
    <property type="entry name" value="Phenazine_PhzF-like"/>
</dbReference>
<dbReference type="EMBL" id="CAMAPC010000002">
    <property type="protein sequence ID" value="CAH9050585.1"/>
    <property type="molecule type" value="Genomic_DNA"/>
</dbReference>
<evidence type="ECO:0000313" key="5">
    <source>
        <dbReference type="Proteomes" id="UP001152467"/>
    </source>
</evidence>
<dbReference type="PANTHER" id="PTHR13774">
    <property type="entry name" value="PHENAZINE BIOSYNTHESIS PROTEIN"/>
    <property type="match status" value="1"/>
</dbReference>
<accession>A0A9W4QS61</accession>
<comment type="caution">
    <text evidence="3">The sequence shown here is derived from an EMBL/GenBank/DDBJ whole genome shotgun (WGS) entry which is preliminary data.</text>
</comment>
<comment type="similarity">
    <text evidence="1">Belongs to the PhzF family.</text>
</comment>
<sequence>MGSIHTGLAPYWAQQLGKNSLVAYQESKRGGVLYCKIESERVLISGYAVKYLEGVIEA</sequence>
<keyword evidence="5" id="KW-1185">Reference proteome</keyword>
<dbReference type="GO" id="GO:0016853">
    <property type="term" value="F:isomerase activity"/>
    <property type="evidence" value="ECO:0007669"/>
    <property type="project" value="UniProtKB-KW"/>
</dbReference>
<dbReference type="Proteomes" id="UP001152485">
    <property type="component" value="Unassembled WGS sequence"/>
</dbReference>
<dbReference type="Gene3D" id="3.10.310.10">
    <property type="entry name" value="Diaminopimelate Epimerase, Chain A, domain 1"/>
    <property type="match status" value="1"/>
</dbReference>
<dbReference type="PANTHER" id="PTHR13774:SF17">
    <property type="entry name" value="PHENAZINE BIOSYNTHESIS-LIKE DOMAIN-CONTAINING PROTEIN"/>
    <property type="match status" value="1"/>
</dbReference>
<dbReference type="AlphaFoldDB" id="A0A9W4QS61"/>
<evidence type="ECO:0000256" key="2">
    <source>
        <dbReference type="ARBA" id="ARBA00023235"/>
    </source>
</evidence>
<evidence type="ECO:0000313" key="4">
    <source>
        <dbReference type="EMBL" id="CAH9059579.1"/>
    </source>
</evidence>
<gene>
    <name evidence="3" type="ORF">PSECIP111854_00560</name>
    <name evidence="4" type="ORF">PSECIP111951_02099</name>
</gene>